<evidence type="ECO:0000313" key="3">
    <source>
        <dbReference type="EMBL" id="CAD5210414.1"/>
    </source>
</evidence>
<sequence>MFIIFSDLADTRDEFCKDSRLNCNPELCELPTYKNVMKRQCRRTCGYCEPCEDSKGKIVCRESRLLCSEVFFMPILKRFCAKTCGFCGFSRKTKSKANKKAPKINMDPEMAHADMLETCRDKSSDCDKELDFCEDRIRADVLKVMCAETCGYCESHHCQQYDSLCEHELVGEFMQRRCKDTCDFKLNHMFEEEEERRPILTEQKTQHDDKKKPVKLEFERLQETLKANNYSAPAPNSTYSTLPPPPTYPLPYSQIPPQSSYARPPGCVSAGCDYPVYNSYALPNPCTDLWPSFHSQLCTDPGLTKLSVCTNNVCEDDATKECIKNPTDDVTFCCVDDDKEEAIITTEPSTASTLPSKKCPDGSVPPLPCENSVCPLGDKYVCQLIESSIFCCPYQKPDFNFKTTTISTSTLMTTTTSQSHICKDGTEAGAACENGECSLGDAYTCELIGKQTYCCPYKATTLPVSTTVTVSFPEKLCKSGSSSPEACNNHVCALGDGYICEIVDGENRCCPYVPPQFEWKSTTISTVKTTPAEKVCKDGTTSPQDNNSKYKQYRNIINHYFVSDNIDNNILNQYGNDFHDRVNNNSSQSNSAYNYWNVNHNYNDNHITDNERAHLHVLYQYNNHNTHHNSVHFIDSFYRD</sequence>
<dbReference type="OrthoDB" id="5814005at2759"/>
<comment type="caution">
    <text evidence="3">The sequence shown here is derived from an EMBL/GenBank/DDBJ whole genome shotgun (WGS) entry which is preliminary data.</text>
</comment>
<dbReference type="Proteomes" id="UP000659654">
    <property type="component" value="Unassembled WGS sequence"/>
</dbReference>
<comment type="caution">
    <text evidence="1">Lacks conserved residue(s) required for the propagation of feature annotation.</text>
</comment>
<dbReference type="EMBL" id="CAJFCV020000001">
    <property type="protein sequence ID" value="CAG9086359.1"/>
    <property type="molecule type" value="Genomic_DNA"/>
</dbReference>
<dbReference type="InterPro" id="IPR003582">
    <property type="entry name" value="ShKT_dom"/>
</dbReference>
<evidence type="ECO:0000259" key="2">
    <source>
        <dbReference type="PROSITE" id="PS51670"/>
    </source>
</evidence>
<name>A0A811K4S2_BURXY</name>
<dbReference type="Proteomes" id="UP000582659">
    <property type="component" value="Unassembled WGS sequence"/>
</dbReference>
<protein>
    <submittedName>
        <fullName evidence="3">(pine wood nematode) hypothetical protein</fullName>
    </submittedName>
</protein>
<accession>A0A811K4S2</accession>
<organism evidence="3 4">
    <name type="scientific">Bursaphelenchus xylophilus</name>
    <name type="common">Pinewood nematode worm</name>
    <name type="synonym">Aphelenchoides xylophilus</name>
    <dbReference type="NCBI Taxonomy" id="6326"/>
    <lineage>
        <taxon>Eukaryota</taxon>
        <taxon>Metazoa</taxon>
        <taxon>Ecdysozoa</taxon>
        <taxon>Nematoda</taxon>
        <taxon>Chromadorea</taxon>
        <taxon>Rhabditida</taxon>
        <taxon>Tylenchina</taxon>
        <taxon>Tylenchomorpha</taxon>
        <taxon>Aphelenchoidea</taxon>
        <taxon>Aphelenchoididae</taxon>
        <taxon>Bursaphelenchus</taxon>
    </lineage>
</organism>
<gene>
    <name evidence="3" type="ORF">BXYJ_LOCUS1923</name>
</gene>
<dbReference type="EMBL" id="CAJFDI010000001">
    <property type="protein sequence ID" value="CAD5210414.1"/>
    <property type="molecule type" value="Genomic_DNA"/>
</dbReference>
<dbReference type="Pfam" id="PF01549">
    <property type="entry name" value="ShK"/>
    <property type="match status" value="4"/>
</dbReference>
<dbReference type="PANTHER" id="PTHR46219:SF5">
    <property type="entry name" value="SHKT DOMAIN-CONTAINING PROTEIN"/>
    <property type="match status" value="1"/>
</dbReference>
<feature type="domain" description="ShKT" evidence="2">
    <location>
        <begin position="16"/>
        <end position="48"/>
    </location>
</feature>
<evidence type="ECO:0000256" key="1">
    <source>
        <dbReference type="PROSITE-ProRule" id="PRU01005"/>
    </source>
</evidence>
<dbReference type="InterPro" id="IPR006150">
    <property type="entry name" value="Cys_repeat_1"/>
</dbReference>
<reference evidence="3" key="1">
    <citation type="submission" date="2020-09" db="EMBL/GenBank/DDBJ databases">
        <authorList>
            <person name="Kikuchi T."/>
        </authorList>
    </citation>
    <scope>NUCLEOTIDE SEQUENCE</scope>
    <source>
        <strain evidence="3">Ka4C1</strain>
    </source>
</reference>
<feature type="disulfide bond" evidence="1">
    <location>
        <begin position="23"/>
        <end position="41"/>
    </location>
</feature>
<dbReference type="Gene3D" id="1.10.10.1940">
    <property type="match status" value="3"/>
</dbReference>
<dbReference type="SMART" id="SM00254">
    <property type="entry name" value="ShKT"/>
    <property type="match status" value="3"/>
</dbReference>
<dbReference type="PANTHER" id="PTHR46219">
    <property type="entry name" value="PROTEIN CBG11138"/>
    <property type="match status" value="1"/>
</dbReference>
<proteinExistence type="predicted"/>
<dbReference type="PROSITE" id="PS51670">
    <property type="entry name" value="SHKT"/>
    <property type="match status" value="1"/>
</dbReference>
<keyword evidence="1" id="KW-1015">Disulfide bond</keyword>
<dbReference type="AlphaFoldDB" id="A0A811K4S2"/>
<keyword evidence="4" id="KW-1185">Reference proteome</keyword>
<dbReference type="SMART" id="SM00289">
    <property type="entry name" value="WR1"/>
    <property type="match status" value="3"/>
</dbReference>
<evidence type="ECO:0000313" key="4">
    <source>
        <dbReference type="Proteomes" id="UP000659654"/>
    </source>
</evidence>